<evidence type="ECO:0000256" key="1">
    <source>
        <dbReference type="HAMAP-Rule" id="MF_00386"/>
    </source>
</evidence>
<name>A0A1H0GJR3_9GAMM</name>
<dbReference type="AlphaFoldDB" id="A0A1H0GJR3"/>
<keyword evidence="1" id="KW-1003">Cell membrane</keyword>
<organism evidence="3 4">
    <name type="scientific">Halomonas shengliensis</name>
    <dbReference type="NCBI Taxonomy" id="419597"/>
    <lineage>
        <taxon>Bacteria</taxon>
        <taxon>Pseudomonadati</taxon>
        <taxon>Pseudomonadota</taxon>
        <taxon>Gammaproteobacteria</taxon>
        <taxon>Oceanospirillales</taxon>
        <taxon>Halomonadaceae</taxon>
        <taxon>Halomonas</taxon>
    </lineage>
</organism>
<evidence type="ECO:0000313" key="4">
    <source>
        <dbReference type="Proteomes" id="UP000199075"/>
    </source>
</evidence>
<keyword evidence="1" id="KW-0472">Membrane</keyword>
<dbReference type="GO" id="GO:0005886">
    <property type="term" value="C:plasma membrane"/>
    <property type="evidence" value="ECO:0007669"/>
    <property type="project" value="UniProtKB-SubCell"/>
</dbReference>
<protein>
    <recommendedName>
        <fullName evidence="1">Putative membrane protein insertion efficiency factor</fullName>
    </recommendedName>
</protein>
<dbReference type="OrthoDB" id="9801753at2"/>
<dbReference type="PANTHER" id="PTHR33383">
    <property type="entry name" value="MEMBRANE PROTEIN INSERTION EFFICIENCY FACTOR-RELATED"/>
    <property type="match status" value="1"/>
</dbReference>
<feature type="region of interest" description="Disordered" evidence="2">
    <location>
        <begin position="100"/>
        <end position="121"/>
    </location>
</feature>
<comment type="function">
    <text evidence="1">Could be involved in insertion of integral membrane proteins into the membrane.</text>
</comment>
<dbReference type="Proteomes" id="UP000199075">
    <property type="component" value="Unassembled WGS sequence"/>
</dbReference>
<evidence type="ECO:0000256" key="2">
    <source>
        <dbReference type="SAM" id="MobiDB-lite"/>
    </source>
</evidence>
<dbReference type="STRING" id="419597.SAMN04487957_103228"/>
<dbReference type="SMART" id="SM01234">
    <property type="entry name" value="Haemolytic"/>
    <property type="match status" value="1"/>
</dbReference>
<comment type="subcellular location">
    <subcellularLocation>
        <location evidence="1">Cell membrane</location>
        <topology evidence="1">Peripheral membrane protein</topology>
        <orientation evidence="1">Cytoplasmic side</orientation>
    </subcellularLocation>
</comment>
<gene>
    <name evidence="3" type="ORF">SAMN04487957_103228</name>
</gene>
<accession>A0A1H0GJR3</accession>
<sequence>MPCLAAWLARALRALRQVLGWLMIALVRLYQVTLSPLLGPRCRYWPSCSSYAIEAIRVHGPWRGGLLAARRIARCHPGCEGGIDPVPGGPSEALCREDPELDEHFRPRAPQDTTRERHPGE</sequence>
<reference evidence="4" key="1">
    <citation type="submission" date="2016-10" db="EMBL/GenBank/DDBJ databases">
        <authorList>
            <person name="Varghese N."/>
            <person name="Submissions S."/>
        </authorList>
    </citation>
    <scope>NUCLEOTIDE SEQUENCE [LARGE SCALE GENOMIC DNA]</scope>
    <source>
        <strain evidence="4">CGMCC 1.6444</strain>
    </source>
</reference>
<dbReference type="InterPro" id="IPR002696">
    <property type="entry name" value="Membr_insert_effic_factor_YidD"/>
</dbReference>
<evidence type="ECO:0000313" key="3">
    <source>
        <dbReference type="EMBL" id="SDO07070.1"/>
    </source>
</evidence>
<dbReference type="EMBL" id="FNIV01000003">
    <property type="protein sequence ID" value="SDO07070.1"/>
    <property type="molecule type" value="Genomic_DNA"/>
</dbReference>
<dbReference type="Pfam" id="PF01809">
    <property type="entry name" value="YidD"/>
    <property type="match status" value="1"/>
</dbReference>
<proteinExistence type="inferred from homology"/>
<dbReference type="NCBIfam" id="TIGR00278">
    <property type="entry name" value="membrane protein insertion efficiency factor YidD"/>
    <property type="match status" value="1"/>
</dbReference>
<dbReference type="RefSeq" id="WP_089677524.1">
    <property type="nucleotide sequence ID" value="NZ_FNIV01000003.1"/>
</dbReference>
<dbReference type="PANTHER" id="PTHR33383:SF1">
    <property type="entry name" value="MEMBRANE PROTEIN INSERTION EFFICIENCY FACTOR-RELATED"/>
    <property type="match status" value="1"/>
</dbReference>
<comment type="similarity">
    <text evidence="1">Belongs to the UPF0161 family.</text>
</comment>
<dbReference type="HAMAP" id="MF_00386">
    <property type="entry name" value="UPF0161_YidD"/>
    <property type="match status" value="1"/>
</dbReference>
<keyword evidence="4" id="KW-1185">Reference proteome</keyword>